<feature type="compositionally biased region" description="Polar residues" evidence="1">
    <location>
        <begin position="101"/>
        <end position="118"/>
    </location>
</feature>
<dbReference type="RefSeq" id="WP_263062065.1">
    <property type="nucleotide sequence ID" value="NZ_JAOUSE010000044.1"/>
</dbReference>
<comment type="caution">
    <text evidence="2">The sequence shown here is derived from an EMBL/GenBank/DDBJ whole genome shotgun (WGS) entry which is preliminary data.</text>
</comment>
<evidence type="ECO:0000313" key="3">
    <source>
        <dbReference type="Proteomes" id="UP001208656"/>
    </source>
</evidence>
<dbReference type="EMBL" id="JAOUSE010000044">
    <property type="protein sequence ID" value="MCU9595234.1"/>
    <property type="molecule type" value="Genomic_DNA"/>
</dbReference>
<gene>
    <name evidence="2" type="ORF">OEV82_12370</name>
</gene>
<evidence type="ECO:0000313" key="2">
    <source>
        <dbReference type="EMBL" id="MCU9595234.1"/>
    </source>
</evidence>
<feature type="region of interest" description="Disordered" evidence="1">
    <location>
        <begin position="101"/>
        <end position="130"/>
    </location>
</feature>
<protein>
    <submittedName>
        <fullName evidence="2">Uncharacterized protein</fullName>
    </submittedName>
</protein>
<name>A0ABT2WHR7_9BACI</name>
<proteinExistence type="predicted"/>
<dbReference type="Proteomes" id="UP001208656">
    <property type="component" value="Unassembled WGS sequence"/>
</dbReference>
<accession>A0ABT2WHR7</accession>
<keyword evidence="3" id="KW-1185">Reference proteome</keyword>
<sequence length="213" mass="24820">MTIIVENEKEFVKFLKDGYQTGIFKLKLKELHNSNITKRKMIIYKRGSQKISLYIKNGDGNKREFAIYSPEKDTVYIENGNKFIGLRTKYVEKEQYQTSTRISLKDNQTSSPSSIQNKESMRKDNSQSISPQTVNTIKYQDNSSDKIMKIKNLLQHDLKEAKKVWAILKDGEEIQMNNSIFEESGILYLGSKRKNIELANIQTIKYRGKIYLD</sequence>
<organism evidence="2 3">
    <name type="scientific">Pallidibacillus thermolactis</name>
    <dbReference type="NCBI Taxonomy" id="251051"/>
    <lineage>
        <taxon>Bacteria</taxon>
        <taxon>Bacillati</taxon>
        <taxon>Bacillota</taxon>
        <taxon>Bacilli</taxon>
        <taxon>Bacillales</taxon>
        <taxon>Bacillaceae</taxon>
        <taxon>Pallidibacillus</taxon>
    </lineage>
</organism>
<reference evidence="2 3" key="1">
    <citation type="submission" date="2022-10" db="EMBL/GenBank/DDBJ databases">
        <title>Description of Fervidibacillus gen. nov. in the family Fervidibacillaceae fam. nov. with two species, Fervidibacillus albus sp. nov., and Fervidibacillus halotolerans sp. nov., isolated from tidal flat sediments.</title>
        <authorList>
            <person name="Kwon K.K."/>
            <person name="Yang S.-H."/>
        </authorList>
    </citation>
    <scope>NUCLEOTIDE SEQUENCE [LARGE SCALE GENOMIC DNA]</scope>
    <source>
        <strain evidence="2 3">DSM 23332</strain>
    </source>
</reference>
<evidence type="ECO:0000256" key="1">
    <source>
        <dbReference type="SAM" id="MobiDB-lite"/>
    </source>
</evidence>